<organism evidence="7 8">
    <name type="scientific">Candidatus Allofournierella pullicola</name>
    <dbReference type="NCBI Taxonomy" id="2838596"/>
    <lineage>
        <taxon>Bacteria</taxon>
        <taxon>Bacillati</taxon>
        <taxon>Bacillota</taxon>
        <taxon>Clostridia</taxon>
        <taxon>Eubacteriales</taxon>
        <taxon>Oscillospiraceae</taxon>
        <taxon>Allofournierella</taxon>
    </lineage>
</organism>
<dbReference type="InterPro" id="IPR006282">
    <property type="entry name" value="Thi_PPkinase"/>
</dbReference>
<dbReference type="Pfam" id="PF04263">
    <property type="entry name" value="TPK_catalytic"/>
    <property type="match status" value="1"/>
</dbReference>
<dbReference type="InterPro" id="IPR053149">
    <property type="entry name" value="TPK"/>
</dbReference>
<evidence type="ECO:0000313" key="7">
    <source>
        <dbReference type="EMBL" id="HIX06291.1"/>
    </source>
</evidence>
<dbReference type="GO" id="GO:0009229">
    <property type="term" value="P:thiamine diphosphate biosynthetic process"/>
    <property type="evidence" value="ECO:0007669"/>
    <property type="project" value="InterPro"/>
</dbReference>
<keyword evidence="4" id="KW-0067">ATP-binding</keyword>
<dbReference type="GO" id="GO:0016301">
    <property type="term" value="F:kinase activity"/>
    <property type="evidence" value="ECO:0007669"/>
    <property type="project" value="UniProtKB-KW"/>
</dbReference>
<evidence type="ECO:0000256" key="5">
    <source>
        <dbReference type="NCBIfam" id="TIGR01378"/>
    </source>
</evidence>
<dbReference type="CDD" id="cd07995">
    <property type="entry name" value="TPK"/>
    <property type="match status" value="1"/>
</dbReference>
<dbReference type="EMBL" id="DXFW01000033">
    <property type="protein sequence ID" value="HIX06291.1"/>
    <property type="molecule type" value="Genomic_DNA"/>
</dbReference>
<dbReference type="EC" id="2.7.6.2" evidence="5"/>
<dbReference type="GO" id="GO:0030975">
    <property type="term" value="F:thiamine binding"/>
    <property type="evidence" value="ECO:0007669"/>
    <property type="project" value="InterPro"/>
</dbReference>
<dbReference type="SMART" id="SM00983">
    <property type="entry name" value="TPK_B1_binding"/>
    <property type="match status" value="1"/>
</dbReference>
<dbReference type="Proteomes" id="UP000824193">
    <property type="component" value="Unassembled WGS sequence"/>
</dbReference>
<accession>A0A9D1V532</accession>
<sequence length="206" mass="21276">MPRCVIIGAGPVDPEQKELFVPGDYAIACDAGYRNAAALGVAPDLIVGDFDSAPRPEAGNLVVLPAEKDDTDTHYAARLAVEKGFDEALILGVLGGARLDHSLAAIAAGLWLAKQGPKVTIAGRGAVLRYVLPGRPARVPHDPEAYFSLFPLEGAAEGVCISGAKYPLQNARLMPDATLGASNETLPGGAEVQVADGSLLLVCAPK</sequence>
<reference evidence="7" key="1">
    <citation type="journal article" date="2021" name="PeerJ">
        <title>Extensive microbial diversity within the chicken gut microbiome revealed by metagenomics and culture.</title>
        <authorList>
            <person name="Gilroy R."/>
            <person name="Ravi A."/>
            <person name="Getino M."/>
            <person name="Pursley I."/>
            <person name="Horton D.L."/>
            <person name="Alikhan N.F."/>
            <person name="Baker D."/>
            <person name="Gharbi K."/>
            <person name="Hall N."/>
            <person name="Watson M."/>
            <person name="Adriaenssens E.M."/>
            <person name="Foster-Nyarko E."/>
            <person name="Jarju S."/>
            <person name="Secka A."/>
            <person name="Antonio M."/>
            <person name="Oren A."/>
            <person name="Chaudhuri R.R."/>
            <person name="La Ragione R."/>
            <person name="Hildebrand F."/>
            <person name="Pallen M.J."/>
        </authorList>
    </citation>
    <scope>NUCLEOTIDE SEQUENCE</scope>
    <source>
        <strain evidence="7">2239</strain>
    </source>
</reference>
<evidence type="ECO:0000259" key="6">
    <source>
        <dbReference type="SMART" id="SM00983"/>
    </source>
</evidence>
<dbReference type="InterPro" id="IPR036371">
    <property type="entry name" value="TPK_B1-bd_sf"/>
</dbReference>
<keyword evidence="1 7" id="KW-0808">Transferase</keyword>
<dbReference type="SUPFAM" id="SSF63862">
    <property type="entry name" value="Thiamin pyrophosphokinase, substrate-binding domain"/>
    <property type="match status" value="1"/>
</dbReference>
<dbReference type="SUPFAM" id="SSF63999">
    <property type="entry name" value="Thiamin pyrophosphokinase, catalytic domain"/>
    <property type="match status" value="1"/>
</dbReference>
<dbReference type="AlphaFoldDB" id="A0A9D1V532"/>
<dbReference type="Gene3D" id="3.40.50.10240">
    <property type="entry name" value="Thiamin pyrophosphokinase, catalytic domain"/>
    <property type="match status" value="1"/>
</dbReference>
<proteinExistence type="predicted"/>
<evidence type="ECO:0000256" key="2">
    <source>
        <dbReference type="ARBA" id="ARBA00022741"/>
    </source>
</evidence>
<keyword evidence="3" id="KW-0418">Kinase</keyword>
<dbReference type="GO" id="GO:0005524">
    <property type="term" value="F:ATP binding"/>
    <property type="evidence" value="ECO:0007669"/>
    <property type="project" value="UniProtKB-KW"/>
</dbReference>
<evidence type="ECO:0000256" key="1">
    <source>
        <dbReference type="ARBA" id="ARBA00022679"/>
    </source>
</evidence>
<gene>
    <name evidence="7" type="ORF">H9865_09415</name>
</gene>
<comment type="caution">
    <text evidence="7">The sequence shown here is derived from an EMBL/GenBank/DDBJ whole genome shotgun (WGS) entry which is preliminary data.</text>
</comment>
<dbReference type="Pfam" id="PF04265">
    <property type="entry name" value="TPK_B1_binding"/>
    <property type="match status" value="1"/>
</dbReference>
<keyword evidence="2" id="KW-0547">Nucleotide-binding</keyword>
<evidence type="ECO:0000256" key="4">
    <source>
        <dbReference type="ARBA" id="ARBA00022840"/>
    </source>
</evidence>
<dbReference type="PANTHER" id="PTHR41299:SF1">
    <property type="entry name" value="THIAMINE PYROPHOSPHOKINASE"/>
    <property type="match status" value="1"/>
</dbReference>
<dbReference type="GO" id="GO:0006772">
    <property type="term" value="P:thiamine metabolic process"/>
    <property type="evidence" value="ECO:0007669"/>
    <property type="project" value="UniProtKB-UniRule"/>
</dbReference>
<dbReference type="GO" id="GO:0004788">
    <property type="term" value="F:thiamine diphosphokinase activity"/>
    <property type="evidence" value="ECO:0007669"/>
    <property type="project" value="UniProtKB-UniRule"/>
</dbReference>
<dbReference type="PANTHER" id="PTHR41299">
    <property type="entry name" value="THIAMINE PYROPHOSPHOKINASE"/>
    <property type="match status" value="1"/>
</dbReference>
<reference evidence="7" key="2">
    <citation type="submission" date="2021-04" db="EMBL/GenBank/DDBJ databases">
        <authorList>
            <person name="Gilroy R."/>
        </authorList>
    </citation>
    <scope>NUCLEOTIDE SEQUENCE</scope>
    <source>
        <strain evidence="7">2239</strain>
    </source>
</reference>
<dbReference type="NCBIfam" id="TIGR01378">
    <property type="entry name" value="thi_PPkinase"/>
    <property type="match status" value="1"/>
</dbReference>
<dbReference type="InterPro" id="IPR007373">
    <property type="entry name" value="Thiamin_PyroPKinase_B1-bd"/>
</dbReference>
<feature type="domain" description="Thiamin pyrophosphokinase thiamin-binding" evidence="6">
    <location>
        <begin position="134"/>
        <end position="200"/>
    </location>
</feature>
<evidence type="ECO:0000256" key="3">
    <source>
        <dbReference type="ARBA" id="ARBA00022777"/>
    </source>
</evidence>
<dbReference type="InterPro" id="IPR036759">
    <property type="entry name" value="TPK_catalytic_sf"/>
</dbReference>
<dbReference type="InterPro" id="IPR007371">
    <property type="entry name" value="TPK_catalytic"/>
</dbReference>
<name>A0A9D1V532_9FIRM</name>
<evidence type="ECO:0000313" key="8">
    <source>
        <dbReference type="Proteomes" id="UP000824193"/>
    </source>
</evidence>
<protein>
    <recommendedName>
        <fullName evidence="5">Thiamine diphosphokinase</fullName>
        <ecNumber evidence="5">2.7.6.2</ecNumber>
    </recommendedName>
</protein>